<feature type="signal peptide" evidence="1">
    <location>
        <begin position="1"/>
        <end position="27"/>
    </location>
</feature>
<protein>
    <submittedName>
        <fullName evidence="2">Uncharacterized protein</fullName>
    </submittedName>
</protein>
<dbReference type="AlphaFoldDB" id="A0A225C519"/>
<evidence type="ECO:0000313" key="2">
    <source>
        <dbReference type="EMBL" id="OQJ62067.1"/>
    </source>
</evidence>
<keyword evidence="1" id="KW-0732">Signal</keyword>
<dbReference type="RefSeq" id="WP_094126455.1">
    <property type="nucleotide sequence ID" value="NZ_CP040788.1"/>
</dbReference>
<evidence type="ECO:0000256" key="1">
    <source>
        <dbReference type="SAM" id="SignalP"/>
    </source>
</evidence>
<proteinExistence type="predicted"/>
<dbReference type="Proteomes" id="UP000215316">
    <property type="component" value="Unassembled WGS sequence"/>
</dbReference>
<name>A0A225C519_9MICO</name>
<comment type="caution">
    <text evidence="2">The sequence shown here is derived from an EMBL/GenBank/DDBJ whole genome shotgun (WGS) entry which is preliminary data.</text>
</comment>
<gene>
    <name evidence="2" type="ORF">B5P24_02995</name>
</gene>
<evidence type="ECO:0000313" key="3">
    <source>
        <dbReference type="Proteomes" id="UP000215316"/>
    </source>
</evidence>
<dbReference type="EMBL" id="MZMQ01000001">
    <property type="protein sequence ID" value="OQJ62067.1"/>
    <property type="molecule type" value="Genomic_DNA"/>
</dbReference>
<keyword evidence="3" id="KW-1185">Reference proteome</keyword>
<feature type="chain" id="PRO_5012013745" evidence="1">
    <location>
        <begin position="28"/>
        <end position="78"/>
    </location>
</feature>
<sequence length="78" mass="7579">MTHATKAAAAAALALGLVLTATSTAQAGALHGPSITTARTTAAATGGDVASQLRDIGVPHSHGAHRNIQPTPTCPICG</sequence>
<organism evidence="2 3">
    <name type="scientific">Clavibacter tessellarius</name>
    <dbReference type="NCBI Taxonomy" id="31965"/>
    <lineage>
        <taxon>Bacteria</taxon>
        <taxon>Bacillati</taxon>
        <taxon>Actinomycetota</taxon>
        <taxon>Actinomycetes</taxon>
        <taxon>Micrococcales</taxon>
        <taxon>Microbacteriaceae</taxon>
        <taxon>Clavibacter</taxon>
    </lineage>
</organism>
<accession>A0A225C519</accession>
<reference evidence="2" key="1">
    <citation type="submission" date="2017-08" db="EMBL/GenBank/DDBJ databases">
        <title>Genomes of multiple Clavibacter strains from different subspecies.</title>
        <authorList>
            <person name="Yuan X.-K."/>
            <person name="Li X.-S."/>
            <person name="Nie J."/>
            <person name="De Boer S.H."/>
        </authorList>
    </citation>
    <scope>NUCLEOTIDE SEQUENCE [LARGE SCALE GENOMIC DNA]</scope>
    <source>
        <strain evidence="2">ATCC 33566</strain>
    </source>
</reference>